<reference evidence="1" key="1">
    <citation type="submission" date="2019-10" db="EMBL/GenBank/DDBJ databases">
        <authorList>
            <consortium name="DOE Joint Genome Institute"/>
            <person name="Kuo A."/>
            <person name="Miyauchi S."/>
            <person name="Kiss E."/>
            <person name="Drula E."/>
            <person name="Kohler A."/>
            <person name="Sanchez-Garcia M."/>
            <person name="Andreopoulos B."/>
            <person name="Barry K.W."/>
            <person name="Bonito G."/>
            <person name="Buee M."/>
            <person name="Carver A."/>
            <person name="Chen C."/>
            <person name="Cichocki N."/>
            <person name="Clum A."/>
            <person name="Culley D."/>
            <person name="Crous P.W."/>
            <person name="Fauchery L."/>
            <person name="Girlanda M."/>
            <person name="Hayes R."/>
            <person name="Keri Z."/>
            <person name="Labutti K."/>
            <person name="Lipzen A."/>
            <person name="Lombard V."/>
            <person name="Magnuson J."/>
            <person name="Maillard F."/>
            <person name="Morin E."/>
            <person name="Murat C."/>
            <person name="Nolan M."/>
            <person name="Ohm R."/>
            <person name="Pangilinan J."/>
            <person name="Pereira M."/>
            <person name="Perotto S."/>
            <person name="Peter M."/>
            <person name="Riley R."/>
            <person name="Sitrit Y."/>
            <person name="Stielow B."/>
            <person name="Szollosi G."/>
            <person name="Zifcakova L."/>
            <person name="Stursova M."/>
            <person name="Spatafora J.W."/>
            <person name="Tedersoo L."/>
            <person name="Vaario L.-M."/>
            <person name="Yamada A."/>
            <person name="Yan M."/>
            <person name="Wang P."/>
            <person name="Xu J."/>
            <person name="Bruns T."/>
            <person name="Baldrian P."/>
            <person name="Vilgalys R."/>
            <person name="Henrissat B."/>
            <person name="Grigoriev I.V."/>
            <person name="Hibbett D."/>
            <person name="Nagy L.G."/>
            <person name="Martin F.M."/>
        </authorList>
    </citation>
    <scope>NUCLEOTIDE SEQUENCE</scope>
    <source>
        <strain evidence="1">P2</strain>
    </source>
</reference>
<feature type="non-terminal residue" evidence="1">
    <location>
        <position position="289"/>
    </location>
</feature>
<reference evidence="1" key="2">
    <citation type="journal article" date="2020" name="Nat. Commun.">
        <title>Large-scale genome sequencing of mycorrhizal fungi provides insights into the early evolution of symbiotic traits.</title>
        <authorList>
            <person name="Miyauchi S."/>
            <person name="Kiss E."/>
            <person name="Kuo A."/>
            <person name="Drula E."/>
            <person name="Kohler A."/>
            <person name="Sanchez-Garcia M."/>
            <person name="Morin E."/>
            <person name="Andreopoulos B."/>
            <person name="Barry K.W."/>
            <person name="Bonito G."/>
            <person name="Buee M."/>
            <person name="Carver A."/>
            <person name="Chen C."/>
            <person name="Cichocki N."/>
            <person name="Clum A."/>
            <person name="Culley D."/>
            <person name="Crous P.W."/>
            <person name="Fauchery L."/>
            <person name="Girlanda M."/>
            <person name="Hayes R.D."/>
            <person name="Keri Z."/>
            <person name="LaButti K."/>
            <person name="Lipzen A."/>
            <person name="Lombard V."/>
            <person name="Magnuson J."/>
            <person name="Maillard F."/>
            <person name="Murat C."/>
            <person name="Nolan M."/>
            <person name="Ohm R.A."/>
            <person name="Pangilinan J."/>
            <person name="Pereira M.F."/>
            <person name="Perotto S."/>
            <person name="Peter M."/>
            <person name="Pfister S."/>
            <person name="Riley R."/>
            <person name="Sitrit Y."/>
            <person name="Stielow J.B."/>
            <person name="Szollosi G."/>
            <person name="Zifcakova L."/>
            <person name="Stursova M."/>
            <person name="Spatafora J.W."/>
            <person name="Tedersoo L."/>
            <person name="Vaario L.M."/>
            <person name="Yamada A."/>
            <person name="Yan M."/>
            <person name="Wang P."/>
            <person name="Xu J."/>
            <person name="Bruns T."/>
            <person name="Baldrian P."/>
            <person name="Vilgalys R."/>
            <person name="Dunand C."/>
            <person name="Henrissat B."/>
            <person name="Grigoriev I.V."/>
            <person name="Hibbett D."/>
            <person name="Nagy L.G."/>
            <person name="Martin F.M."/>
        </authorList>
    </citation>
    <scope>NUCLEOTIDE SEQUENCE</scope>
    <source>
        <strain evidence="1">P2</strain>
    </source>
</reference>
<keyword evidence="2" id="KW-1185">Reference proteome</keyword>
<evidence type="ECO:0000313" key="1">
    <source>
        <dbReference type="EMBL" id="KAF9650543.1"/>
    </source>
</evidence>
<dbReference type="Proteomes" id="UP000886501">
    <property type="component" value="Unassembled WGS sequence"/>
</dbReference>
<accession>A0ACB6ZMI4</accession>
<dbReference type="EMBL" id="MU117984">
    <property type="protein sequence ID" value="KAF9650543.1"/>
    <property type="molecule type" value="Genomic_DNA"/>
</dbReference>
<proteinExistence type="predicted"/>
<organism evidence="1 2">
    <name type="scientific">Thelephora ganbajun</name>
    <name type="common">Ganba fungus</name>
    <dbReference type="NCBI Taxonomy" id="370292"/>
    <lineage>
        <taxon>Eukaryota</taxon>
        <taxon>Fungi</taxon>
        <taxon>Dikarya</taxon>
        <taxon>Basidiomycota</taxon>
        <taxon>Agaricomycotina</taxon>
        <taxon>Agaricomycetes</taxon>
        <taxon>Thelephorales</taxon>
        <taxon>Thelephoraceae</taxon>
        <taxon>Thelephora</taxon>
    </lineage>
</organism>
<comment type="caution">
    <text evidence="1">The sequence shown here is derived from an EMBL/GenBank/DDBJ whole genome shotgun (WGS) entry which is preliminary data.</text>
</comment>
<sequence>MLMSPTVRTLFWFLVISAATSLVFEAWRGRNADQPPPFRNSDDPGDPSSLVTHRGSHTGVDHRVLDSVRSPWNGDGTFRVSAIILNWSRFQNVVLIVSGLCDPRLQDVITEIVVWNNSPRKISAEKFDVSCASRLRIVNSPENLYFQARFMACSNTTSKYCFIQDDDYLVKPEVIRTLVYPPSCPRSTNYVLSETNIPFRLYSRISLSDIPKSIHLLPPHEHLSSTSLTGYSLDGRIHTRFAWLGHGTMIHRELSESFLSLMNDLGFTDEEKRMADNYSLSFVMILRRF</sequence>
<gene>
    <name evidence="1" type="ORF">BDM02DRAFT_3267930</name>
</gene>
<protein>
    <submittedName>
        <fullName evidence="1">Uncharacterized protein</fullName>
    </submittedName>
</protein>
<evidence type="ECO:0000313" key="2">
    <source>
        <dbReference type="Proteomes" id="UP000886501"/>
    </source>
</evidence>
<name>A0ACB6ZMI4_THEGA</name>